<feature type="transmembrane region" description="Helical" evidence="9">
    <location>
        <begin position="665"/>
        <end position="685"/>
    </location>
</feature>
<keyword evidence="3" id="KW-0813">Transport</keyword>
<dbReference type="Pfam" id="PF01061">
    <property type="entry name" value="ABC2_membrane"/>
    <property type="match status" value="1"/>
</dbReference>
<evidence type="ECO:0000256" key="3">
    <source>
        <dbReference type="ARBA" id="ARBA00022448"/>
    </source>
</evidence>
<protein>
    <submittedName>
        <fullName evidence="12">ATP-binding cassette sub-family G member 2-like</fullName>
    </submittedName>
</protein>
<evidence type="ECO:0000256" key="7">
    <source>
        <dbReference type="ARBA" id="ARBA00022989"/>
    </source>
</evidence>
<dbReference type="Gene3D" id="3.40.50.300">
    <property type="entry name" value="P-loop containing nucleotide triphosphate hydrolases"/>
    <property type="match status" value="1"/>
</dbReference>
<dbReference type="PROSITE" id="PS50893">
    <property type="entry name" value="ABC_TRANSPORTER_2"/>
    <property type="match status" value="1"/>
</dbReference>
<evidence type="ECO:0000256" key="4">
    <source>
        <dbReference type="ARBA" id="ARBA00022692"/>
    </source>
</evidence>
<dbReference type="Pfam" id="PF00005">
    <property type="entry name" value="ABC_tran"/>
    <property type="match status" value="1"/>
</dbReference>
<keyword evidence="6" id="KW-0067">ATP-binding</keyword>
<keyword evidence="11" id="KW-1185">Reference proteome</keyword>
<feature type="transmembrane region" description="Helical" evidence="9">
    <location>
        <begin position="486"/>
        <end position="510"/>
    </location>
</feature>
<dbReference type="InterPro" id="IPR027417">
    <property type="entry name" value="P-loop_NTPase"/>
</dbReference>
<feature type="non-terminal residue" evidence="12">
    <location>
        <position position="687"/>
    </location>
</feature>
<gene>
    <name evidence="12" type="primary">LOC106818870</name>
</gene>
<evidence type="ECO:0000259" key="10">
    <source>
        <dbReference type="PROSITE" id="PS50893"/>
    </source>
</evidence>
<organism evidence="11 12">
    <name type="scientific">Priapulus caudatus</name>
    <name type="common">Priapulid worm</name>
    <dbReference type="NCBI Taxonomy" id="37621"/>
    <lineage>
        <taxon>Eukaryota</taxon>
        <taxon>Metazoa</taxon>
        <taxon>Ecdysozoa</taxon>
        <taxon>Scalidophora</taxon>
        <taxon>Priapulida</taxon>
        <taxon>Priapulimorpha</taxon>
        <taxon>Priapulimorphida</taxon>
        <taxon>Priapulidae</taxon>
        <taxon>Priapulus</taxon>
    </lineage>
</organism>
<dbReference type="PANTHER" id="PTHR48041">
    <property type="entry name" value="ABC TRANSPORTER G FAMILY MEMBER 28"/>
    <property type="match status" value="1"/>
</dbReference>
<feature type="transmembrane region" description="Helical" evidence="9">
    <location>
        <begin position="549"/>
        <end position="572"/>
    </location>
</feature>
<reference evidence="12" key="1">
    <citation type="submission" date="2025-08" db="UniProtKB">
        <authorList>
            <consortium name="RefSeq"/>
        </authorList>
    </citation>
    <scope>IDENTIFICATION</scope>
</reference>
<evidence type="ECO:0000256" key="6">
    <source>
        <dbReference type="ARBA" id="ARBA00022840"/>
    </source>
</evidence>
<dbReference type="Proteomes" id="UP000695022">
    <property type="component" value="Unplaced"/>
</dbReference>
<keyword evidence="8 9" id="KW-0472">Membrane</keyword>
<evidence type="ECO:0000313" key="12">
    <source>
        <dbReference type="RefSeq" id="XP_014679027.1"/>
    </source>
</evidence>
<feature type="transmembrane region" description="Helical" evidence="9">
    <location>
        <begin position="411"/>
        <end position="431"/>
    </location>
</feature>
<dbReference type="InterPro" id="IPR013525">
    <property type="entry name" value="ABC2_TM"/>
</dbReference>
<dbReference type="InterPro" id="IPR050352">
    <property type="entry name" value="ABCG_transporters"/>
</dbReference>
<dbReference type="PANTHER" id="PTHR48041:SF116">
    <property type="entry name" value="PROTEIN BROWN"/>
    <property type="match status" value="1"/>
</dbReference>
<evidence type="ECO:0000256" key="8">
    <source>
        <dbReference type="ARBA" id="ARBA00023136"/>
    </source>
</evidence>
<dbReference type="InterPro" id="IPR043926">
    <property type="entry name" value="ABCG_dom"/>
</dbReference>
<dbReference type="Pfam" id="PF19055">
    <property type="entry name" value="ABC2_membrane_7"/>
    <property type="match status" value="1"/>
</dbReference>
<keyword evidence="4 9" id="KW-0812">Transmembrane</keyword>
<evidence type="ECO:0000313" key="11">
    <source>
        <dbReference type="Proteomes" id="UP000695022"/>
    </source>
</evidence>
<proteinExistence type="inferred from homology"/>
<dbReference type="GeneID" id="106818870"/>
<comment type="similarity">
    <text evidence="2">Belongs to the ABC transporter superfamily. ABCG family. Eye pigment precursor importer (TC 3.A.1.204) subfamily.</text>
</comment>
<dbReference type="SMART" id="SM00382">
    <property type="entry name" value="AAA"/>
    <property type="match status" value="1"/>
</dbReference>
<evidence type="ECO:0000256" key="1">
    <source>
        <dbReference type="ARBA" id="ARBA00004141"/>
    </source>
</evidence>
<feature type="domain" description="ABC transporter" evidence="10">
    <location>
        <begin position="92"/>
        <end position="330"/>
    </location>
</feature>
<evidence type="ECO:0000256" key="9">
    <source>
        <dbReference type="SAM" id="Phobius"/>
    </source>
</evidence>
<dbReference type="SUPFAM" id="SSF52540">
    <property type="entry name" value="P-loop containing nucleoside triphosphate hydrolases"/>
    <property type="match status" value="1"/>
</dbReference>
<evidence type="ECO:0000256" key="2">
    <source>
        <dbReference type="ARBA" id="ARBA00005814"/>
    </source>
</evidence>
<accession>A0ABM1F3K6</accession>
<evidence type="ECO:0000256" key="5">
    <source>
        <dbReference type="ARBA" id="ARBA00022741"/>
    </source>
</evidence>
<keyword evidence="5" id="KW-0547">Nucleotide-binding</keyword>
<dbReference type="InterPro" id="IPR003593">
    <property type="entry name" value="AAA+_ATPase"/>
</dbReference>
<dbReference type="RefSeq" id="XP_014679027.1">
    <property type="nucleotide sequence ID" value="XM_014823541.1"/>
</dbReference>
<dbReference type="CDD" id="cd03213">
    <property type="entry name" value="ABCG_EPDR"/>
    <property type="match status" value="1"/>
</dbReference>
<feature type="transmembrane region" description="Helical" evidence="9">
    <location>
        <begin position="443"/>
        <end position="465"/>
    </location>
</feature>
<dbReference type="InterPro" id="IPR003439">
    <property type="entry name" value="ABC_transporter-like_ATP-bd"/>
</dbReference>
<keyword evidence="7 9" id="KW-1133">Transmembrane helix</keyword>
<comment type="subcellular location">
    <subcellularLocation>
        <location evidence="1">Membrane</location>
        <topology evidence="1">Multi-pass membrane protein</topology>
    </subcellularLocation>
</comment>
<sequence>MSISLINVENEERVDDVLVMSLAGKAAPTQEEHSIITDHRGKPTGSYQSLYSNNEQRRLDRDSTRVSIDSVGRGTVAGATVTCHNVGYTVKISSNRLVPRKRKEKVVLKDICTKLHPGMNAILGPTGSGKSSLLDIIADRKQRSGLSGHVLVNGHPLPANWKLMTGYVVQDDVVMGTLSVEENLMFSAQLRLPAHLSKEEKQLRVTRVIDELGLHDCRNTRIGTEFIRGISGGERKRTNIGMELIISPTVLFLDEPTTGLDANTANTVMLILANLAKKGRTIIFSIHQPRYSIYRLFDDMTLLAKGEVAYHGPTSSALAYFEALGYICDLHNNPPDFFLDVLNGDAARVSERHPGKREELDRIYSQFNEYVATGDHVVTTKGKYETTFLTQLRLVAKRTALNLVRNPMTSYFQLATMMIFAIAVGMLFFQVESDTTSGIQNRTGAFFFMVMNVMFGNLSTVELFLNERHIFIHETISGFYRVSAYFLAKLFCDILPMRIVPTTLFATITYWMVGFQSDAGKFFFYMLALLTTTVAASSLAFLMSASVGVFALASMGVALTFVFSMVFSGLLVNLDTMAGWLSWIQFFSIFRYGMNALQVNELADLLLCDTVENALNRAQCADLLGVADDAGGGNATMTTPSAMVCTLGNVYLKKQGIAYETSWDLWQNIAALALITLVLLCLAYVQL</sequence>
<name>A0ABM1F3K6_PRICU</name>
<feature type="transmembrane region" description="Helical" evidence="9">
    <location>
        <begin position="522"/>
        <end position="542"/>
    </location>
</feature>